<protein>
    <submittedName>
        <fullName evidence="2">Transcriptional regulator, contains XRE-family HTH domain</fullName>
    </submittedName>
</protein>
<evidence type="ECO:0000313" key="3">
    <source>
        <dbReference type="Proteomes" id="UP000243904"/>
    </source>
</evidence>
<keyword evidence="3" id="KW-1185">Reference proteome</keyword>
<gene>
    <name evidence="2" type="ORF">SAMN05444158_0910</name>
</gene>
<proteinExistence type="predicted"/>
<dbReference type="Pfam" id="PF01381">
    <property type="entry name" value="HTH_3"/>
    <property type="match status" value="1"/>
</dbReference>
<dbReference type="InterPro" id="IPR010982">
    <property type="entry name" value="Lambda_DNA-bd_dom_sf"/>
</dbReference>
<dbReference type="InterPro" id="IPR001387">
    <property type="entry name" value="Cro/C1-type_HTH"/>
</dbReference>
<dbReference type="Gene3D" id="3.30.450.180">
    <property type="match status" value="1"/>
</dbReference>
<name>A0A1H1P7A9_9BRAD</name>
<dbReference type="CDD" id="cd00093">
    <property type="entry name" value="HTH_XRE"/>
    <property type="match status" value="1"/>
</dbReference>
<dbReference type="InterPro" id="IPR041413">
    <property type="entry name" value="MLTR_LBD"/>
</dbReference>
<dbReference type="RefSeq" id="WP_146686436.1">
    <property type="nucleotide sequence ID" value="NZ_LT629750.1"/>
</dbReference>
<organism evidence="2 3">
    <name type="scientific">Bradyrhizobium canariense</name>
    <dbReference type="NCBI Taxonomy" id="255045"/>
    <lineage>
        <taxon>Bacteria</taxon>
        <taxon>Pseudomonadati</taxon>
        <taxon>Pseudomonadota</taxon>
        <taxon>Alphaproteobacteria</taxon>
        <taxon>Hyphomicrobiales</taxon>
        <taxon>Nitrobacteraceae</taxon>
        <taxon>Bradyrhizobium</taxon>
    </lineage>
</organism>
<feature type="domain" description="HTH cro/C1-type" evidence="1">
    <location>
        <begin position="11"/>
        <end position="65"/>
    </location>
</feature>
<dbReference type="Proteomes" id="UP000243904">
    <property type="component" value="Chromosome I"/>
</dbReference>
<dbReference type="PROSITE" id="PS50943">
    <property type="entry name" value="HTH_CROC1"/>
    <property type="match status" value="1"/>
</dbReference>
<dbReference type="GO" id="GO:0003677">
    <property type="term" value="F:DNA binding"/>
    <property type="evidence" value="ECO:0007669"/>
    <property type="project" value="InterPro"/>
</dbReference>
<dbReference type="EMBL" id="LT629750">
    <property type="protein sequence ID" value="SDS07178.1"/>
    <property type="molecule type" value="Genomic_DNA"/>
</dbReference>
<reference evidence="3" key="1">
    <citation type="submission" date="2016-10" db="EMBL/GenBank/DDBJ databases">
        <authorList>
            <person name="Varghese N."/>
            <person name="Submissions S."/>
        </authorList>
    </citation>
    <scope>NUCLEOTIDE SEQUENCE [LARGE SCALE GENOMIC DNA]</scope>
    <source>
        <strain evidence="3">GAS369</strain>
    </source>
</reference>
<dbReference type="PANTHER" id="PTHR35010">
    <property type="entry name" value="BLL4672 PROTEIN-RELATED"/>
    <property type="match status" value="1"/>
</dbReference>
<dbReference type="Gene3D" id="1.10.260.40">
    <property type="entry name" value="lambda repressor-like DNA-binding domains"/>
    <property type="match status" value="1"/>
</dbReference>
<dbReference type="Pfam" id="PF17765">
    <property type="entry name" value="MLTR_LBD"/>
    <property type="match status" value="1"/>
</dbReference>
<dbReference type="AlphaFoldDB" id="A0A1H1P7A9"/>
<evidence type="ECO:0000259" key="1">
    <source>
        <dbReference type="PROSITE" id="PS50943"/>
    </source>
</evidence>
<dbReference type="SMART" id="SM00530">
    <property type="entry name" value="HTH_XRE"/>
    <property type="match status" value="1"/>
</dbReference>
<accession>A0A1H1P7A9</accession>
<dbReference type="PANTHER" id="PTHR35010:SF4">
    <property type="entry name" value="BLL5781 PROTEIN"/>
    <property type="match status" value="1"/>
</dbReference>
<evidence type="ECO:0000313" key="2">
    <source>
        <dbReference type="EMBL" id="SDS07178.1"/>
    </source>
</evidence>
<sequence length="274" mass="30499">MSRQPSFAASLRWWRRHRGLSQLDLAGRTEISQRHLSFLELGRALPSREMVMRLAVALDVPLRQHNALLISAGFAPVWRQTNLAAPELDQIRSALDYMLAQQEPFPGVAVDRHWNLLRSNSGAVRLVEFLVGPLAPDTPINLADALVAPDILRPHLVNWPDVVRYFIRSVEADAAIDGTPETAALLERLLGYQGVRETLNAPPSELAIAPVLPMHFRKGKTDLRLFTTIATLGIPQDITLQELRIECFFPMDNETAGILRGWSEGTPGARSVAR</sequence>
<dbReference type="SUPFAM" id="SSF47413">
    <property type="entry name" value="lambda repressor-like DNA-binding domains"/>
    <property type="match status" value="1"/>
</dbReference>